<keyword evidence="4" id="KW-1185">Reference proteome</keyword>
<gene>
    <name evidence="3" type="ORF">FG385_22790</name>
</gene>
<dbReference type="Pfam" id="PF03795">
    <property type="entry name" value="YCII"/>
    <property type="match status" value="1"/>
</dbReference>
<name>A0A5C4LVU1_9PSEU</name>
<evidence type="ECO:0000259" key="2">
    <source>
        <dbReference type="Pfam" id="PF03795"/>
    </source>
</evidence>
<evidence type="ECO:0000313" key="4">
    <source>
        <dbReference type="Proteomes" id="UP000305546"/>
    </source>
</evidence>
<dbReference type="AlphaFoldDB" id="A0A5C4LVU1"/>
<dbReference type="EMBL" id="VDFW01000021">
    <property type="protein sequence ID" value="TNC23216.1"/>
    <property type="molecule type" value="Genomic_DNA"/>
</dbReference>
<comment type="caution">
    <text evidence="3">The sequence shown here is derived from an EMBL/GenBank/DDBJ whole genome shotgun (WGS) entry which is preliminary data.</text>
</comment>
<comment type="similarity">
    <text evidence="1">Belongs to the YciI family.</text>
</comment>
<dbReference type="InterPro" id="IPR005545">
    <property type="entry name" value="YCII"/>
</dbReference>
<sequence length="109" mass="12112">MQYLAMIYVDETAPADYSKTSPEYEEYNRQLSDAGVRKGGVRLGHSSTATTVRVRDGEELFTDGPFAEAREQLGGYFLFECENLDEALKWAAQCPGAQHGAVEVRPLAY</sequence>
<accession>A0A5C4LVU1</accession>
<dbReference type="InterPro" id="IPR011008">
    <property type="entry name" value="Dimeric_a/b-barrel"/>
</dbReference>
<organism evidence="3 4">
    <name type="scientific">Amycolatopsis alkalitolerans</name>
    <dbReference type="NCBI Taxonomy" id="2547244"/>
    <lineage>
        <taxon>Bacteria</taxon>
        <taxon>Bacillati</taxon>
        <taxon>Actinomycetota</taxon>
        <taxon>Actinomycetes</taxon>
        <taxon>Pseudonocardiales</taxon>
        <taxon>Pseudonocardiaceae</taxon>
        <taxon>Amycolatopsis</taxon>
    </lineage>
</organism>
<feature type="domain" description="YCII-related" evidence="2">
    <location>
        <begin position="1"/>
        <end position="107"/>
    </location>
</feature>
<dbReference type="PANTHER" id="PTHR35174">
    <property type="entry name" value="BLL7171 PROTEIN-RELATED"/>
    <property type="match status" value="1"/>
</dbReference>
<dbReference type="PANTHER" id="PTHR35174:SF3">
    <property type="entry name" value="BLL7171 PROTEIN"/>
    <property type="match status" value="1"/>
</dbReference>
<dbReference type="Gene3D" id="3.30.70.1060">
    <property type="entry name" value="Dimeric alpha+beta barrel"/>
    <property type="match status" value="1"/>
</dbReference>
<evidence type="ECO:0000313" key="3">
    <source>
        <dbReference type="EMBL" id="TNC23216.1"/>
    </source>
</evidence>
<evidence type="ECO:0000256" key="1">
    <source>
        <dbReference type="ARBA" id="ARBA00007689"/>
    </source>
</evidence>
<dbReference type="RefSeq" id="WP_139098796.1">
    <property type="nucleotide sequence ID" value="NZ_VDFW01000021.1"/>
</dbReference>
<reference evidence="3 4" key="1">
    <citation type="submission" date="2019-06" db="EMBL/GenBank/DDBJ databases">
        <title>Amycolatopsis alkalitolerans sp. nov., isolated from Gastrodia elata Blume.</title>
        <authorList>
            <person name="Narsing Rao M.P."/>
            <person name="Li W.J."/>
        </authorList>
    </citation>
    <scope>NUCLEOTIDE SEQUENCE [LARGE SCALE GENOMIC DNA]</scope>
    <source>
        <strain evidence="3 4">SYSUP0005</strain>
    </source>
</reference>
<protein>
    <submittedName>
        <fullName evidence="3">YciI family protein</fullName>
    </submittedName>
</protein>
<dbReference type="SUPFAM" id="SSF54909">
    <property type="entry name" value="Dimeric alpha+beta barrel"/>
    <property type="match status" value="1"/>
</dbReference>
<proteinExistence type="inferred from homology"/>
<dbReference type="OrthoDB" id="668782at2"/>
<dbReference type="Proteomes" id="UP000305546">
    <property type="component" value="Unassembled WGS sequence"/>
</dbReference>